<keyword evidence="2 4" id="KW-0863">Zinc-finger</keyword>
<dbReference type="InterPro" id="IPR002110">
    <property type="entry name" value="Ankyrin_rpt"/>
</dbReference>
<dbReference type="Gene3D" id="6.10.140.2220">
    <property type="match status" value="1"/>
</dbReference>
<gene>
    <name evidence="6" type="ORF">B0H16DRAFT_1335915</name>
</gene>
<dbReference type="SUPFAM" id="SSF48403">
    <property type="entry name" value="Ankyrin repeat"/>
    <property type="match status" value="1"/>
</dbReference>
<sequence>MSFTGGLCVPVAVKELLERPGYFTKADGGAFLREFYIKESVKFDPFKLSRFAQAVFCGHYDLVKQAVDNGVSPDLTGTETPFLYGYATILVLGAQRIMQARPGSFRFSETLELLLSRGVPANIADILGCTVLHHSNSLLSSNKGLFQCLLRHCADPARRNRFGEVCLVGALHHGNLSMLSVLLDVNVDFTLEDADGYSAWKHFPTCGSQVVAMVMKWDRKRTGTSAAYEDKVCDNCGERRASLKICSRCKLVRYCSVCCQAAQWAHHRTLCKPFSTANSARVVPYFSSIMTSTTAQQRSRLPAMCLYPESAHGLGTAVIPMAQVPKDLVLGPKTLVVKIQVACSGDITGMADLMVYTKKHHFACMIRRCDGVEGYQRIKDVIRSRGPGGLKAYFVAVLLSEDCLLVRVSDVLAEQQW</sequence>
<reference evidence="6" key="1">
    <citation type="submission" date="2023-03" db="EMBL/GenBank/DDBJ databases">
        <title>Massive genome expansion in bonnet fungi (Mycena s.s.) driven by repeated elements and novel gene families across ecological guilds.</title>
        <authorList>
            <consortium name="Lawrence Berkeley National Laboratory"/>
            <person name="Harder C.B."/>
            <person name="Miyauchi S."/>
            <person name="Viragh M."/>
            <person name="Kuo A."/>
            <person name="Thoen E."/>
            <person name="Andreopoulos B."/>
            <person name="Lu D."/>
            <person name="Skrede I."/>
            <person name="Drula E."/>
            <person name="Henrissat B."/>
            <person name="Morin E."/>
            <person name="Kohler A."/>
            <person name="Barry K."/>
            <person name="LaButti K."/>
            <person name="Morin E."/>
            <person name="Salamov A."/>
            <person name="Lipzen A."/>
            <person name="Mereny Z."/>
            <person name="Hegedus B."/>
            <person name="Baldrian P."/>
            <person name="Stursova M."/>
            <person name="Weitz H."/>
            <person name="Taylor A."/>
            <person name="Grigoriev I.V."/>
            <person name="Nagy L.G."/>
            <person name="Martin F."/>
            <person name="Kauserud H."/>
        </authorList>
    </citation>
    <scope>NUCLEOTIDE SEQUENCE</scope>
    <source>
        <strain evidence="6">CBHHK182m</strain>
    </source>
</reference>
<dbReference type="SUPFAM" id="SSF144232">
    <property type="entry name" value="HIT/MYND zinc finger-like"/>
    <property type="match status" value="1"/>
</dbReference>
<dbReference type="Gene3D" id="1.25.40.20">
    <property type="entry name" value="Ankyrin repeat-containing domain"/>
    <property type="match status" value="1"/>
</dbReference>
<evidence type="ECO:0000256" key="1">
    <source>
        <dbReference type="ARBA" id="ARBA00022723"/>
    </source>
</evidence>
<evidence type="ECO:0000259" key="5">
    <source>
        <dbReference type="PROSITE" id="PS50865"/>
    </source>
</evidence>
<keyword evidence="1" id="KW-0479">Metal-binding</keyword>
<dbReference type="Proteomes" id="UP001215598">
    <property type="component" value="Unassembled WGS sequence"/>
</dbReference>
<keyword evidence="3" id="KW-0862">Zinc</keyword>
<name>A0AAD7MKB0_9AGAR</name>
<dbReference type="InterPro" id="IPR036770">
    <property type="entry name" value="Ankyrin_rpt-contain_sf"/>
</dbReference>
<comment type="caution">
    <text evidence="6">The sequence shown here is derived from an EMBL/GenBank/DDBJ whole genome shotgun (WGS) entry which is preliminary data.</text>
</comment>
<evidence type="ECO:0000313" key="7">
    <source>
        <dbReference type="Proteomes" id="UP001215598"/>
    </source>
</evidence>
<protein>
    <recommendedName>
        <fullName evidence="5">MYND-type domain-containing protein</fullName>
    </recommendedName>
</protein>
<evidence type="ECO:0000256" key="4">
    <source>
        <dbReference type="PROSITE-ProRule" id="PRU00134"/>
    </source>
</evidence>
<dbReference type="GO" id="GO:0008270">
    <property type="term" value="F:zinc ion binding"/>
    <property type="evidence" value="ECO:0007669"/>
    <property type="project" value="UniProtKB-KW"/>
</dbReference>
<dbReference type="Pfam" id="PF01753">
    <property type="entry name" value="zf-MYND"/>
    <property type="match status" value="1"/>
</dbReference>
<evidence type="ECO:0000256" key="2">
    <source>
        <dbReference type="ARBA" id="ARBA00022771"/>
    </source>
</evidence>
<evidence type="ECO:0000313" key="6">
    <source>
        <dbReference type="EMBL" id="KAJ7720715.1"/>
    </source>
</evidence>
<dbReference type="AlphaFoldDB" id="A0AAD7MKB0"/>
<dbReference type="InterPro" id="IPR002893">
    <property type="entry name" value="Znf_MYND"/>
</dbReference>
<proteinExistence type="predicted"/>
<evidence type="ECO:0000256" key="3">
    <source>
        <dbReference type="ARBA" id="ARBA00022833"/>
    </source>
</evidence>
<organism evidence="6 7">
    <name type="scientific">Mycena metata</name>
    <dbReference type="NCBI Taxonomy" id="1033252"/>
    <lineage>
        <taxon>Eukaryota</taxon>
        <taxon>Fungi</taxon>
        <taxon>Dikarya</taxon>
        <taxon>Basidiomycota</taxon>
        <taxon>Agaricomycotina</taxon>
        <taxon>Agaricomycetes</taxon>
        <taxon>Agaricomycetidae</taxon>
        <taxon>Agaricales</taxon>
        <taxon>Marasmiineae</taxon>
        <taxon>Mycenaceae</taxon>
        <taxon>Mycena</taxon>
    </lineage>
</organism>
<accession>A0AAD7MKB0</accession>
<dbReference type="PROSITE" id="PS01360">
    <property type="entry name" value="ZF_MYND_1"/>
    <property type="match status" value="1"/>
</dbReference>
<dbReference type="EMBL" id="JARKIB010000237">
    <property type="protein sequence ID" value="KAJ7720715.1"/>
    <property type="molecule type" value="Genomic_DNA"/>
</dbReference>
<feature type="domain" description="MYND-type" evidence="5">
    <location>
        <begin position="233"/>
        <end position="271"/>
    </location>
</feature>
<keyword evidence="7" id="KW-1185">Reference proteome</keyword>
<dbReference type="PROSITE" id="PS50865">
    <property type="entry name" value="ZF_MYND_2"/>
    <property type="match status" value="1"/>
</dbReference>
<dbReference type="SMART" id="SM00248">
    <property type="entry name" value="ANK"/>
    <property type="match status" value="3"/>
</dbReference>